<dbReference type="GO" id="GO:0005765">
    <property type="term" value="C:lysosomal membrane"/>
    <property type="evidence" value="ECO:0007669"/>
    <property type="project" value="UniProtKB-SubCell"/>
</dbReference>
<keyword evidence="5" id="KW-0479">Metal-binding</keyword>
<dbReference type="InterPro" id="IPR006629">
    <property type="entry name" value="LITAF"/>
</dbReference>
<evidence type="ECO:0000256" key="3">
    <source>
        <dbReference type="ARBA" id="ARBA00004630"/>
    </source>
</evidence>
<keyword evidence="9" id="KW-1133">Transmembrane helix</keyword>
<dbReference type="EMBL" id="CAJNOT010001129">
    <property type="protein sequence ID" value="CAF1150268.1"/>
    <property type="molecule type" value="Genomic_DNA"/>
</dbReference>
<evidence type="ECO:0000256" key="1">
    <source>
        <dbReference type="ARBA" id="ARBA00004414"/>
    </source>
</evidence>
<evidence type="ECO:0000256" key="8">
    <source>
        <dbReference type="SAM" id="MobiDB-lite"/>
    </source>
</evidence>
<evidence type="ECO:0000313" key="12">
    <source>
        <dbReference type="Proteomes" id="UP000663864"/>
    </source>
</evidence>
<evidence type="ECO:0000256" key="7">
    <source>
        <dbReference type="ARBA" id="ARBA00023136"/>
    </source>
</evidence>
<evidence type="ECO:0000259" key="10">
    <source>
        <dbReference type="PROSITE" id="PS51837"/>
    </source>
</evidence>
<feature type="compositionally biased region" description="Polar residues" evidence="8">
    <location>
        <begin position="20"/>
        <end position="30"/>
    </location>
</feature>
<comment type="similarity">
    <text evidence="4">Belongs to the CDIP1/LITAF family.</text>
</comment>
<evidence type="ECO:0000256" key="4">
    <source>
        <dbReference type="ARBA" id="ARBA00005975"/>
    </source>
</evidence>
<evidence type="ECO:0000256" key="6">
    <source>
        <dbReference type="ARBA" id="ARBA00022833"/>
    </source>
</evidence>
<keyword evidence="6" id="KW-0862">Zinc</keyword>
<feature type="region of interest" description="Disordered" evidence="8">
    <location>
        <begin position="1"/>
        <end position="30"/>
    </location>
</feature>
<comment type="subcellular location">
    <subcellularLocation>
        <location evidence="2">Endosome membrane</location>
        <topology evidence="2">Peripheral membrane protein</topology>
    </subcellularLocation>
    <subcellularLocation>
        <location evidence="1">Late endosome membrane</location>
    </subcellularLocation>
    <subcellularLocation>
        <location evidence="3">Lysosome membrane</location>
        <topology evidence="3">Peripheral membrane protein</topology>
        <orientation evidence="3">Cytoplasmic side</orientation>
    </subcellularLocation>
</comment>
<keyword evidence="7 9" id="KW-0472">Membrane</keyword>
<keyword evidence="9" id="KW-0812">Transmembrane</keyword>
<gene>
    <name evidence="11" type="ORF">ZHD862_LOCUS20128</name>
</gene>
<proteinExistence type="inferred from homology"/>
<comment type="caution">
    <text evidence="11">The sequence shown here is derived from an EMBL/GenBank/DDBJ whole genome shotgun (WGS) entry which is preliminary data.</text>
</comment>
<feature type="transmembrane region" description="Helical" evidence="9">
    <location>
        <begin position="70"/>
        <end position="93"/>
    </location>
</feature>
<sequence length="118" mass="12804">MNTAATAPPPYEEKTTPYPNQNAPPTGYPTQQQPLFVGTPMVYLSEYPVQCVCPRCGAHIVTRAEKTTGLFTWLLCGGLVVLGCVLGCCLIPFCVDSAKDTVHYCPNCSYILGAKRMI</sequence>
<dbReference type="GO" id="GO:0008270">
    <property type="term" value="F:zinc ion binding"/>
    <property type="evidence" value="ECO:0007669"/>
    <property type="project" value="TreeGrafter"/>
</dbReference>
<evidence type="ECO:0000313" key="11">
    <source>
        <dbReference type="EMBL" id="CAF1150268.1"/>
    </source>
</evidence>
<dbReference type="GO" id="GO:0031902">
    <property type="term" value="C:late endosome membrane"/>
    <property type="evidence" value="ECO:0007669"/>
    <property type="project" value="UniProtKB-SubCell"/>
</dbReference>
<dbReference type="AlphaFoldDB" id="A0A814SQ01"/>
<accession>A0A814SQ01</accession>
<evidence type="ECO:0000256" key="5">
    <source>
        <dbReference type="ARBA" id="ARBA00022723"/>
    </source>
</evidence>
<evidence type="ECO:0000256" key="9">
    <source>
        <dbReference type="SAM" id="Phobius"/>
    </source>
</evidence>
<dbReference type="PROSITE" id="PS51837">
    <property type="entry name" value="LITAF"/>
    <property type="match status" value="1"/>
</dbReference>
<feature type="domain" description="LITAF" evidence="10">
    <location>
        <begin position="33"/>
        <end position="117"/>
    </location>
</feature>
<name>A0A814SQ01_9BILA</name>
<organism evidence="11 12">
    <name type="scientific">Rotaria sordida</name>
    <dbReference type="NCBI Taxonomy" id="392033"/>
    <lineage>
        <taxon>Eukaryota</taxon>
        <taxon>Metazoa</taxon>
        <taxon>Spiralia</taxon>
        <taxon>Gnathifera</taxon>
        <taxon>Rotifera</taxon>
        <taxon>Eurotatoria</taxon>
        <taxon>Bdelloidea</taxon>
        <taxon>Philodinida</taxon>
        <taxon>Philodinidae</taxon>
        <taxon>Rotaria</taxon>
    </lineage>
</organism>
<protein>
    <recommendedName>
        <fullName evidence="10">LITAF domain-containing protein</fullName>
    </recommendedName>
</protein>
<dbReference type="SMART" id="SM00714">
    <property type="entry name" value="LITAF"/>
    <property type="match status" value="1"/>
</dbReference>
<dbReference type="Proteomes" id="UP000663864">
    <property type="component" value="Unassembled WGS sequence"/>
</dbReference>
<dbReference type="Pfam" id="PF10601">
    <property type="entry name" value="zf-LITAF-like"/>
    <property type="match status" value="1"/>
</dbReference>
<evidence type="ECO:0000256" key="2">
    <source>
        <dbReference type="ARBA" id="ARBA00004481"/>
    </source>
</evidence>
<dbReference type="PANTHER" id="PTHR23292:SF6">
    <property type="entry name" value="FI16602P1-RELATED"/>
    <property type="match status" value="1"/>
</dbReference>
<dbReference type="InterPro" id="IPR037519">
    <property type="entry name" value="LITAF_fam"/>
</dbReference>
<reference evidence="11" key="1">
    <citation type="submission" date="2021-02" db="EMBL/GenBank/DDBJ databases">
        <authorList>
            <person name="Nowell W R."/>
        </authorList>
    </citation>
    <scope>NUCLEOTIDE SEQUENCE</scope>
</reference>
<dbReference type="PANTHER" id="PTHR23292">
    <property type="entry name" value="LIPOPOLYSACCHARIDE-INDUCED TUMOR NECROSIS FACTOR-ALPHA FACTOR"/>
    <property type="match status" value="1"/>
</dbReference>